<comment type="caution">
    <text evidence="2">The sequence shown here is derived from an EMBL/GenBank/DDBJ whole genome shotgun (WGS) entry which is preliminary data.</text>
</comment>
<feature type="non-terminal residue" evidence="2">
    <location>
        <position position="156"/>
    </location>
</feature>
<proteinExistence type="predicted"/>
<dbReference type="AlphaFoldDB" id="A0A699T8P4"/>
<keyword evidence="1" id="KW-1133">Transmembrane helix</keyword>
<evidence type="ECO:0000313" key="2">
    <source>
        <dbReference type="EMBL" id="GFD06170.1"/>
    </source>
</evidence>
<reference evidence="2" key="1">
    <citation type="journal article" date="2019" name="Sci. Rep.">
        <title>Draft genome of Tanacetum cinerariifolium, the natural source of mosquito coil.</title>
        <authorList>
            <person name="Yamashiro T."/>
            <person name="Shiraishi A."/>
            <person name="Satake H."/>
            <person name="Nakayama K."/>
        </authorList>
    </citation>
    <scope>NUCLEOTIDE SEQUENCE</scope>
</reference>
<organism evidence="2">
    <name type="scientific">Tanacetum cinerariifolium</name>
    <name type="common">Dalmatian daisy</name>
    <name type="synonym">Chrysanthemum cinerariifolium</name>
    <dbReference type="NCBI Taxonomy" id="118510"/>
    <lineage>
        <taxon>Eukaryota</taxon>
        <taxon>Viridiplantae</taxon>
        <taxon>Streptophyta</taxon>
        <taxon>Embryophyta</taxon>
        <taxon>Tracheophyta</taxon>
        <taxon>Spermatophyta</taxon>
        <taxon>Magnoliopsida</taxon>
        <taxon>eudicotyledons</taxon>
        <taxon>Gunneridae</taxon>
        <taxon>Pentapetalae</taxon>
        <taxon>asterids</taxon>
        <taxon>campanulids</taxon>
        <taxon>Asterales</taxon>
        <taxon>Asteraceae</taxon>
        <taxon>Asteroideae</taxon>
        <taxon>Anthemideae</taxon>
        <taxon>Anthemidinae</taxon>
        <taxon>Tanacetum</taxon>
    </lineage>
</organism>
<sequence length="156" mass="16678">TNKLLSASCRHFFIVTSMETDFLHLKRQLAWLKGYAAVSSLLFLLLGLLALTPPNRDVIRAKGLTFNDDEGFERGGLGVGLTATGQYRAMVGLDDANGREAVHLMALEDGTKGILIGHQEGKLFLGSAKANNGLINSPTDVSGLLAIDKEGKVLPT</sequence>
<evidence type="ECO:0000256" key="1">
    <source>
        <dbReference type="SAM" id="Phobius"/>
    </source>
</evidence>
<accession>A0A699T8P4</accession>
<protein>
    <submittedName>
        <fullName evidence="2">Uncharacterized protein</fullName>
    </submittedName>
</protein>
<keyword evidence="1" id="KW-0812">Transmembrane</keyword>
<feature type="transmembrane region" description="Helical" evidence="1">
    <location>
        <begin position="34"/>
        <end position="52"/>
    </location>
</feature>
<feature type="non-terminal residue" evidence="2">
    <location>
        <position position="1"/>
    </location>
</feature>
<gene>
    <name evidence="2" type="ORF">Tci_878139</name>
</gene>
<dbReference type="EMBL" id="BKCJ011223003">
    <property type="protein sequence ID" value="GFD06170.1"/>
    <property type="molecule type" value="Genomic_DNA"/>
</dbReference>
<keyword evidence="1" id="KW-0472">Membrane</keyword>
<name>A0A699T8P4_TANCI</name>